<reference evidence="2 3" key="1">
    <citation type="submission" date="2018-01" db="EMBL/GenBank/DDBJ databases">
        <title>Genome Sequencing and Assembly of Anaerobacter polyendosporus strain CT4.</title>
        <authorList>
            <person name="Tachaapaikoon C."/>
            <person name="Sutheeworapong S."/>
            <person name="Jenjaroenpun P."/>
            <person name="Wongsurawat T."/>
            <person name="Nookeaw I."/>
            <person name="Cheawchanlertfa P."/>
            <person name="Kosugi A."/>
            <person name="Cheevadhanarak S."/>
            <person name="Ratanakhanokchai K."/>
        </authorList>
    </citation>
    <scope>NUCLEOTIDE SEQUENCE [LARGE SCALE GENOMIC DNA]</scope>
    <source>
        <strain evidence="2 3">CT4</strain>
    </source>
</reference>
<evidence type="ECO:0000259" key="1">
    <source>
        <dbReference type="Pfam" id="PF01471"/>
    </source>
</evidence>
<organism evidence="2 3">
    <name type="scientific">Clostridium manihotivorum</name>
    <dbReference type="NCBI Taxonomy" id="2320868"/>
    <lineage>
        <taxon>Bacteria</taxon>
        <taxon>Bacillati</taxon>
        <taxon>Bacillota</taxon>
        <taxon>Clostridia</taxon>
        <taxon>Eubacteriales</taxon>
        <taxon>Clostridiaceae</taxon>
        <taxon>Clostridium</taxon>
    </lineage>
</organism>
<keyword evidence="3" id="KW-1185">Reference proteome</keyword>
<dbReference type="KEGG" id="cmah:C1I91_26220"/>
<dbReference type="EMBL" id="CP025746">
    <property type="protein sequence ID" value="QAA35416.1"/>
    <property type="molecule type" value="Genomic_DNA"/>
</dbReference>
<name>A0A3R5QY47_9CLOT</name>
<dbReference type="AlphaFoldDB" id="A0A3R5QY47"/>
<protein>
    <submittedName>
        <fullName evidence="2">Peptidoglycan-binding protein</fullName>
    </submittedName>
</protein>
<dbReference type="SUPFAM" id="SSF47090">
    <property type="entry name" value="PGBD-like"/>
    <property type="match status" value="1"/>
</dbReference>
<dbReference type="InterPro" id="IPR002477">
    <property type="entry name" value="Peptidoglycan-bd-like"/>
</dbReference>
<sequence>MTPQFVDWSTSASTIIARGGVIQKGDQGLSVRQVQIALNNYGHYGLSTDGIFGTATENAVRQFQFADPNIVQVDGIVGSESWNVLQNYL</sequence>
<dbReference type="Pfam" id="PF01471">
    <property type="entry name" value="PG_binding_1"/>
    <property type="match status" value="1"/>
</dbReference>
<dbReference type="InterPro" id="IPR036365">
    <property type="entry name" value="PGBD-like_sf"/>
</dbReference>
<evidence type="ECO:0000313" key="3">
    <source>
        <dbReference type="Proteomes" id="UP000286268"/>
    </source>
</evidence>
<dbReference type="Proteomes" id="UP000286268">
    <property type="component" value="Chromosome"/>
</dbReference>
<gene>
    <name evidence="2" type="ORF">C1I91_26220</name>
</gene>
<accession>A0A3R5QY47</accession>
<dbReference type="Gene3D" id="1.10.101.10">
    <property type="entry name" value="PGBD-like superfamily/PGBD"/>
    <property type="match status" value="1"/>
</dbReference>
<evidence type="ECO:0000313" key="2">
    <source>
        <dbReference type="EMBL" id="QAA35416.1"/>
    </source>
</evidence>
<dbReference type="InterPro" id="IPR036366">
    <property type="entry name" value="PGBDSf"/>
</dbReference>
<proteinExistence type="predicted"/>
<feature type="domain" description="Peptidoglycan binding-like" evidence="1">
    <location>
        <begin position="28"/>
        <end position="85"/>
    </location>
</feature>
<dbReference type="OrthoDB" id="9811296at2"/>